<dbReference type="EMBL" id="UINC01114629">
    <property type="protein sequence ID" value="SVC85066.1"/>
    <property type="molecule type" value="Genomic_DNA"/>
</dbReference>
<evidence type="ECO:0000259" key="1">
    <source>
        <dbReference type="Pfam" id="PF00296"/>
    </source>
</evidence>
<feature type="non-terminal residue" evidence="2">
    <location>
        <position position="1"/>
    </location>
</feature>
<organism evidence="2">
    <name type="scientific">marine metagenome</name>
    <dbReference type="NCBI Taxonomy" id="408172"/>
    <lineage>
        <taxon>unclassified sequences</taxon>
        <taxon>metagenomes</taxon>
        <taxon>ecological metagenomes</taxon>
    </lineage>
</organism>
<gene>
    <name evidence="2" type="ORF">METZ01_LOCUS337920</name>
</gene>
<dbReference type="Pfam" id="PF00296">
    <property type="entry name" value="Bac_luciferase"/>
    <property type="match status" value="1"/>
</dbReference>
<dbReference type="AlphaFoldDB" id="A0A382QHZ6"/>
<protein>
    <recommendedName>
        <fullName evidence="1">Luciferase-like domain-containing protein</fullName>
    </recommendedName>
</protein>
<accession>A0A382QHZ6</accession>
<feature type="domain" description="Luciferase-like" evidence="1">
    <location>
        <begin position="11"/>
        <end position="86"/>
    </location>
</feature>
<dbReference type="InterPro" id="IPR036661">
    <property type="entry name" value="Luciferase-like_sf"/>
</dbReference>
<dbReference type="InterPro" id="IPR011251">
    <property type="entry name" value="Luciferase-like_dom"/>
</dbReference>
<dbReference type="SUPFAM" id="SSF51679">
    <property type="entry name" value="Bacterial luciferase-like"/>
    <property type="match status" value="1"/>
</dbReference>
<dbReference type="GO" id="GO:0016705">
    <property type="term" value="F:oxidoreductase activity, acting on paired donors, with incorporation or reduction of molecular oxygen"/>
    <property type="evidence" value="ECO:0007669"/>
    <property type="project" value="InterPro"/>
</dbReference>
<dbReference type="Gene3D" id="3.20.20.30">
    <property type="entry name" value="Luciferase-like domain"/>
    <property type="match status" value="1"/>
</dbReference>
<evidence type="ECO:0000313" key="2">
    <source>
        <dbReference type="EMBL" id="SVC85066.1"/>
    </source>
</evidence>
<feature type="non-terminal residue" evidence="2">
    <location>
        <position position="86"/>
    </location>
</feature>
<proteinExistence type="predicted"/>
<sequence>VFDFNLQDIAMTLKNRIAVTLPAGPKLSSTIERLVWAEQHGFTDAWFSDAGAPDTLTQMAAVAHHTHHIRLGVAVTPVYTRTPAVL</sequence>
<name>A0A382QHZ6_9ZZZZ</name>
<reference evidence="2" key="1">
    <citation type="submission" date="2018-05" db="EMBL/GenBank/DDBJ databases">
        <authorList>
            <person name="Lanie J.A."/>
            <person name="Ng W.-L."/>
            <person name="Kazmierczak K.M."/>
            <person name="Andrzejewski T.M."/>
            <person name="Davidsen T.M."/>
            <person name="Wayne K.J."/>
            <person name="Tettelin H."/>
            <person name="Glass J.I."/>
            <person name="Rusch D."/>
            <person name="Podicherti R."/>
            <person name="Tsui H.-C.T."/>
            <person name="Winkler M.E."/>
        </authorList>
    </citation>
    <scope>NUCLEOTIDE SEQUENCE</scope>
</reference>